<reference evidence="1" key="3">
    <citation type="submission" date="2025-09" db="UniProtKB">
        <authorList>
            <consortium name="Ensembl"/>
        </authorList>
    </citation>
    <scope>IDENTIFICATION</scope>
</reference>
<sequence>MAARAKGVFSFKWVSLGRNFFKVFLSFAFFKASSLLPNFSPRSSQQKQQQLFYHKKKVVLRGRTRSLKEISSCSGTRGKVRLFKSFQHSASSIFSRL</sequence>
<proteinExistence type="predicted"/>
<evidence type="ECO:0000313" key="2">
    <source>
        <dbReference type="Proteomes" id="UP000694553"/>
    </source>
</evidence>
<accession>A0A8C3EBB7</accession>
<name>A0A8C3EBB7_CORMO</name>
<dbReference type="Ensembl" id="ENSCMUT00000020640.2">
    <property type="protein sequence ID" value="ENSCMUP00000019213.1"/>
    <property type="gene ID" value="ENSCMUG00000011886.2"/>
</dbReference>
<reference evidence="1" key="2">
    <citation type="submission" date="2025-08" db="UniProtKB">
        <authorList>
            <consortium name="Ensembl"/>
        </authorList>
    </citation>
    <scope>IDENTIFICATION</scope>
</reference>
<reference evidence="2" key="1">
    <citation type="submission" date="2019-10" db="EMBL/GenBank/DDBJ databases">
        <title>Corvus moneduloides (New Caledonian crow) genome, bCorMon1, primary haplotype.</title>
        <authorList>
            <person name="Rutz C."/>
            <person name="Fungtammasan C."/>
            <person name="Mountcastle J."/>
            <person name="Formenti G."/>
            <person name="Chow W."/>
            <person name="Howe K."/>
            <person name="Steele M.P."/>
            <person name="Fernandes J."/>
            <person name="Gilbert M.T.P."/>
            <person name="Fedrigo O."/>
            <person name="Jarvis E.D."/>
            <person name="Gemmell N."/>
        </authorList>
    </citation>
    <scope>NUCLEOTIDE SEQUENCE [LARGE SCALE GENOMIC DNA]</scope>
</reference>
<organism evidence="1 2">
    <name type="scientific">Corvus moneduloides</name>
    <name type="common">New Caledonian crow</name>
    <dbReference type="NCBI Taxonomy" id="1196302"/>
    <lineage>
        <taxon>Eukaryota</taxon>
        <taxon>Metazoa</taxon>
        <taxon>Chordata</taxon>
        <taxon>Craniata</taxon>
        <taxon>Vertebrata</taxon>
        <taxon>Euteleostomi</taxon>
        <taxon>Archelosauria</taxon>
        <taxon>Archosauria</taxon>
        <taxon>Dinosauria</taxon>
        <taxon>Saurischia</taxon>
        <taxon>Theropoda</taxon>
        <taxon>Coelurosauria</taxon>
        <taxon>Aves</taxon>
        <taxon>Neognathae</taxon>
        <taxon>Neoaves</taxon>
        <taxon>Telluraves</taxon>
        <taxon>Australaves</taxon>
        <taxon>Passeriformes</taxon>
        <taxon>Corvoidea</taxon>
        <taxon>Corvidae</taxon>
        <taxon>Corvus</taxon>
    </lineage>
</organism>
<dbReference type="Proteomes" id="UP000694553">
    <property type="component" value="Unassembled WGS sequence"/>
</dbReference>
<dbReference type="AlphaFoldDB" id="A0A8C3EBB7"/>
<keyword evidence="2" id="KW-1185">Reference proteome</keyword>
<protein>
    <submittedName>
        <fullName evidence="1">Uncharacterized protein</fullName>
    </submittedName>
</protein>
<evidence type="ECO:0000313" key="1">
    <source>
        <dbReference type="Ensembl" id="ENSCMUP00000019213.1"/>
    </source>
</evidence>